<comment type="caution">
    <text evidence="1">The sequence shown here is derived from an EMBL/GenBank/DDBJ whole genome shotgun (WGS) entry which is preliminary data.</text>
</comment>
<evidence type="ECO:0000313" key="1">
    <source>
        <dbReference type="EMBL" id="KAG5268487.1"/>
    </source>
</evidence>
<gene>
    <name evidence="1" type="ORF">AALO_G00213130</name>
</gene>
<reference evidence="1" key="1">
    <citation type="submission" date="2020-10" db="EMBL/GenBank/DDBJ databases">
        <title>Chromosome-scale genome assembly of the Allis shad, Alosa alosa.</title>
        <authorList>
            <person name="Margot Z."/>
            <person name="Christophe K."/>
            <person name="Cabau C."/>
            <person name="Louis A."/>
            <person name="Berthelot C."/>
            <person name="Parey E."/>
            <person name="Roest Crollius H."/>
            <person name="Montfort J."/>
            <person name="Robinson-Rechavi M."/>
            <person name="Bucao C."/>
            <person name="Bouchez O."/>
            <person name="Gislard M."/>
            <person name="Lluch J."/>
            <person name="Milhes M."/>
            <person name="Lampietro C."/>
            <person name="Lopez Roques C."/>
            <person name="Donnadieu C."/>
            <person name="Braasch I."/>
            <person name="Desvignes T."/>
            <person name="Postlethwait J."/>
            <person name="Bobe J."/>
            <person name="Guiguen Y."/>
        </authorList>
    </citation>
    <scope>NUCLEOTIDE SEQUENCE</scope>
    <source>
        <strain evidence="1">M-15738</strain>
        <tissue evidence="1">Blood</tissue>
    </source>
</reference>
<dbReference type="EMBL" id="JADWDJ010000016">
    <property type="protein sequence ID" value="KAG5268487.1"/>
    <property type="molecule type" value="Genomic_DNA"/>
</dbReference>
<evidence type="ECO:0008006" key="3">
    <source>
        <dbReference type="Google" id="ProtNLM"/>
    </source>
</evidence>
<keyword evidence="2" id="KW-1185">Reference proteome</keyword>
<name>A0AAV6G356_9TELE</name>
<accession>A0AAV6G356</accession>
<dbReference type="Proteomes" id="UP000823561">
    <property type="component" value="Chromosome 16"/>
</dbReference>
<proteinExistence type="predicted"/>
<organism evidence="1 2">
    <name type="scientific">Alosa alosa</name>
    <name type="common">allis shad</name>
    <dbReference type="NCBI Taxonomy" id="278164"/>
    <lineage>
        <taxon>Eukaryota</taxon>
        <taxon>Metazoa</taxon>
        <taxon>Chordata</taxon>
        <taxon>Craniata</taxon>
        <taxon>Vertebrata</taxon>
        <taxon>Euteleostomi</taxon>
        <taxon>Actinopterygii</taxon>
        <taxon>Neopterygii</taxon>
        <taxon>Teleostei</taxon>
        <taxon>Clupei</taxon>
        <taxon>Clupeiformes</taxon>
        <taxon>Clupeoidei</taxon>
        <taxon>Clupeidae</taxon>
        <taxon>Alosa</taxon>
    </lineage>
</organism>
<protein>
    <recommendedName>
        <fullName evidence="3">Reverse transcriptase domain-containing protein</fullName>
    </recommendedName>
</protein>
<sequence>MTATKSVSDSLLLNLGQSGKFLKKDIVRQFVQVYAEETVKHFFLPCFNIPSPWKMDVGAVFQHASSSASCPSFLHSLSEIVPQGASRSPSQILQSTLQDLPTVMTRNVMNLLAPTLQTTEELEAQTDQQPLPDSMCLFSRPSSGDPTQISVSEDIIMGSSYPSLNPMDSTSEDYSNLVSILVIRLLSKVKDQESLTDNMLDISRMLIDRITREIDAALGIAKSKACPHDVRIRKVFKAIYNNLLHEFGGKEILLKVMMSEDPCFEKCLVTSLTREFMQTTDTPNPKEEKTKKRTLRFLPKISKIKAFVDISLKKSKSGNDRKAQSTNMDQNLIMNMDPISAHADPRMYARILFVDFSSAFNTIMSELLSSPSSQRLPLPVCGPSVF</sequence>
<dbReference type="AlphaFoldDB" id="A0AAV6G356"/>
<evidence type="ECO:0000313" key="2">
    <source>
        <dbReference type="Proteomes" id="UP000823561"/>
    </source>
</evidence>